<gene>
    <name evidence="2" type="ORF">A6302_02137</name>
</gene>
<dbReference type="PANTHER" id="PTHR13903:SF8">
    <property type="entry name" value="PIRIN"/>
    <property type="match status" value="1"/>
</dbReference>
<dbReference type="AlphaFoldDB" id="A0A1E3H309"/>
<proteinExistence type="predicted"/>
<dbReference type="EMBL" id="MCRJ01000047">
    <property type="protein sequence ID" value="ODN70535.1"/>
    <property type="molecule type" value="Genomic_DNA"/>
</dbReference>
<dbReference type="InterPro" id="IPR011051">
    <property type="entry name" value="RmlC_Cupin_sf"/>
</dbReference>
<feature type="domain" description="Pirin C-terminal" evidence="1">
    <location>
        <begin position="83"/>
        <end position="204"/>
    </location>
</feature>
<accession>A0A1E3H309</accession>
<dbReference type="CDD" id="cd02247">
    <property type="entry name" value="cupin_pirin_C"/>
    <property type="match status" value="1"/>
</dbReference>
<organism evidence="2 3">
    <name type="scientific">Methylobrevis pamukkalensis</name>
    <dbReference type="NCBI Taxonomy" id="1439726"/>
    <lineage>
        <taxon>Bacteria</taxon>
        <taxon>Pseudomonadati</taxon>
        <taxon>Pseudomonadota</taxon>
        <taxon>Alphaproteobacteria</taxon>
        <taxon>Hyphomicrobiales</taxon>
        <taxon>Pleomorphomonadaceae</taxon>
        <taxon>Methylobrevis</taxon>
    </lineage>
</organism>
<dbReference type="InterPro" id="IPR008778">
    <property type="entry name" value="Pirin_C_dom"/>
</dbReference>
<keyword evidence="3" id="KW-1185">Reference proteome</keyword>
<protein>
    <recommendedName>
        <fullName evidence="1">Pirin C-terminal domain-containing protein</fullName>
    </recommendedName>
</protein>
<dbReference type="Proteomes" id="UP000094622">
    <property type="component" value="Unassembled WGS sequence"/>
</dbReference>
<dbReference type="Gene3D" id="2.60.120.10">
    <property type="entry name" value="Jelly Rolls"/>
    <property type="match status" value="2"/>
</dbReference>
<dbReference type="Pfam" id="PF05726">
    <property type="entry name" value="Pirin_C"/>
    <property type="match status" value="1"/>
</dbReference>
<dbReference type="SUPFAM" id="SSF51182">
    <property type="entry name" value="RmlC-like cupins"/>
    <property type="match status" value="1"/>
</dbReference>
<name>A0A1E3H309_9HYPH</name>
<sequence length="212" mass="23371">MTAGSGIMHQEMPKGDAAGRMHGFQLWANLPRDLKMTKPRYQDVKAGEIPEIIDDDGTTVRVVVGEFWGRKGPVDGIAADPQYLDIFVPPGRRKRFKVDTRRTAFAYVFEGSGNFRDAARPVGILTEKEIGGEEIHIRDETGNRTLVVFGAGDEVVVEAGERGIRFLLISGAPLKEPVAWYGPIVMNTREELQQAVAELRGGTFIKEGAGFR</sequence>
<dbReference type="PIRSF" id="PIRSF006232">
    <property type="entry name" value="Pirin"/>
    <property type="match status" value="1"/>
</dbReference>
<comment type="caution">
    <text evidence="2">The sequence shown here is derived from an EMBL/GenBank/DDBJ whole genome shotgun (WGS) entry which is preliminary data.</text>
</comment>
<dbReference type="PATRIC" id="fig|1439726.3.peg.2258"/>
<reference evidence="2 3" key="1">
    <citation type="submission" date="2016-07" db="EMBL/GenBank/DDBJ databases">
        <title>Draft Genome Sequence of Methylobrevis pamukkalensis PK2.</title>
        <authorList>
            <person name="Vasilenko O.V."/>
            <person name="Doronina N.V."/>
            <person name="Shmareva M.N."/>
            <person name="Tarlachkov S.V."/>
            <person name="Mustakhimov I."/>
            <person name="Trotsenko Y.A."/>
        </authorList>
    </citation>
    <scope>NUCLEOTIDE SEQUENCE [LARGE SCALE GENOMIC DNA]</scope>
    <source>
        <strain evidence="2 3">PK2</strain>
    </source>
</reference>
<evidence type="ECO:0000259" key="1">
    <source>
        <dbReference type="Pfam" id="PF05726"/>
    </source>
</evidence>
<evidence type="ECO:0000313" key="3">
    <source>
        <dbReference type="Proteomes" id="UP000094622"/>
    </source>
</evidence>
<dbReference type="PANTHER" id="PTHR13903">
    <property type="entry name" value="PIRIN-RELATED"/>
    <property type="match status" value="1"/>
</dbReference>
<dbReference type="InterPro" id="IPR014710">
    <property type="entry name" value="RmlC-like_jellyroll"/>
</dbReference>
<dbReference type="InterPro" id="IPR012093">
    <property type="entry name" value="Pirin"/>
</dbReference>
<evidence type="ECO:0000313" key="2">
    <source>
        <dbReference type="EMBL" id="ODN70535.1"/>
    </source>
</evidence>